<gene>
    <name evidence="1" type="ORF">XENOCAPTIV_001076</name>
</gene>
<comment type="caution">
    <text evidence="1">The sequence shown here is derived from an EMBL/GenBank/DDBJ whole genome shotgun (WGS) entry which is preliminary data.</text>
</comment>
<proteinExistence type="predicted"/>
<evidence type="ECO:0000313" key="2">
    <source>
        <dbReference type="Proteomes" id="UP001434883"/>
    </source>
</evidence>
<evidence type="ECO:0000313" key="1">
    <source>
        <dbReference type="EMBL" id="MEQ2194660.1"/>
    </source>
</evidence>
<protein>
    <submittedName>
        <fullName evidence="1">Uncharacterized protein</fullName>
    </submittedName>
</protein>
<sequence>MCFIGSLCNRAAQSNWIMKRKVKKAFTTSIHPYLIPASSKQGRGGAGTCLQAKGMAHPGQVACPSQGNSHVFGLQEEAGEPTHAQENMRTPCRKIPSRETNPGPFCCKATVLPPKK</sequence>
<keyword evidence="2" id="KW-1185">Reference proteome</keyword>
<reference evidence="1 2" key="1">
    <citation type="submission" date="2021-06" db="EMBL/GenBank/DDBJ databases">
        <authorList>
            <person name="Palmer J.M."/>
        </authorList>
    </citation>
    <scope>NUCLEOTIDE SEQUENCE [LARGE SCALE GENOMIC DNA]</scope>
    <source>
        <strain evidence="1 2">XC_2019</strain>
        <tissue evidence="1">Muscle</tissue>
    </source>
</reference>
<dbReference type="Proteomes" id="UP001434883">
    <property type="component" value="Unassembled WGS sequence"/>
</dbReference>
<organism evidence="1 2">
    <name type="scientific">Xenoophorus captivus</name>
    <dbReference type="NCBI Taxonomy" id="1517983"/>
    <lineage>
        <taxon>Eukaryota</taxon>
        <taxon>Metazoa</taxon>
        <taxon>Chordata</taxon>
        <taxon>Craniata</taxon>
        <taxon>Vertebrata</taxon>
        <taxon>Euteleostomi</taxon>
        <taxon>Actinopterygii</taxon>
        <taxon>Neopterygii</taxon>
        <taxon>Teleostei</taxon>
        <taxon>Neoteleostei</taxon>
        <taxon>Acanthomorphata</taxon>
        <taxon>Ovalentaria</taxon>
        <taxon>Atherinomorphae</taxon>
        <taxon>Cyprinodontiformes</taxon>
        <taxon>Goodeidae</taxon>
        <taxon>Xenoophorus</taxon>
    </lineage>
</organism>
<accession>A0ABV0QFU2</accession>
<dbReference type="EMBL" id="JAHRIN010009503">
    <property type="protein sequence ID" value="MEQ2194660.1"/>
    <property type="molecule type" value="Genomic_DNA"/>
</dbReference>
<name>A0ABV0QFU2_9TELE</name>